<comment type="caution">
    <text evidence="7">The sequence shown here is derived from an EMBL/GenBank/DDBJ whole genome shotgun (WGS) entry which is preliminary data.</text>
</comment>
<keyword evidence="4 5" id="KW-0472">Membrane</keyword>
<name>A0ABP4VWP5_9ACTN</name>
<evidence type="ECO:0000313" key="8">
    <source>
        <dbReference type="Proteomes" id="UP001500655"/>
    </source>
</evidence>
<sequence length="399" mass="39731">MTDGSTLGPRTHTATLVAAVMATVGSLPVFLLSSQVVLMRADLDLTSAEQGIIVSTFFTTAALGTTVVSYVIRAAHLVAVPAIGVLASAAVCGLFAATTGFVLCLSFMAMAGVVHGALQMVGNMLLVSKVRTEGLGLAFGLKQSAGPAALLVGALAVPVVSTAIGWRGTFLVAAAGSALVAAGLRRALARMSSTIVADRPAVPVPSGAADPGETRRRAGSARQTVFAVGSGCASGAVNALAAFLPAWAFLSGYSVAAAALLTAVVTAGSLLMRIGLGVAADRGLVRPARTTAVAMVIGCVGLLLLARGDGTSVMVGAVLAVMVGWGWTGLALVASVRNRTELGGRTSRGVQTGAFVGGAVGPAGFGLLAGYGYPLAWWAAAGVMLASGLTVLFAERLPR</sequence>
<organism evidence="7 8">
    <name type="scientific">Luedemannella helvata</name>
    <dbReference type="NCBI Taxonomy" id="349315"/>
    <lineage>
        <taxon>Bacteria</taxon>
        <taxon>Bacillati</taxon>
        <taxon>Actinomycetota</taxon>
        <taxon>Actinomycetes</taxon>
        <taxon>Micromonosporales</taxon>
        <taxon>Micromonosporaceae</taxon>
        <taxon>Luedemannella</taxon>
    </lineage>
</organism>
<dbReference type="Gene3D" id="1.20.1250.20">
    <property type="entry name" value="MFS general substrate transporter like domains"/>
    <property type="match status" value="2"/>
</dbReference>
<feature type="transmembrane region" description="Helical" evidence="5">
    <location>
        <begin position="288"/>
        <end position="306"/>
    </location>
</feature>
<evidence type="ECO:0000256" key="4">
    <source>
        <dbReference type="ARBA" id="ARBA00023136"/>
    </source>
</evidence>
<feature type="transmembrane region" description="Helical" evidence="5">
    <location>
        <begin position="225"/>
        <end position="249"/>
    </location>
</feature>
<evidence type="ECO:0000259" key="6">
    <source>
        <dbReference type="PROSITE" id="PS50850"/>
    </source>
</evidence>
<feature type="transmembrane region" description="Helical" evidence="5">
    <location>
        <begin position="107"/>
        <end position="127"/>
    </location>
</feature>
<dbReference type="Proteomes" id="UP001500655">
    <property type="component" value="Unassembled WGS sequence"/>
</dbReference>
<keyword evidence="3 5" id="KW-1133">Transmembrane helix</keyword>
<feature type="transmembrane region" description="Helical" evidence="5">
    <location>
        <begin position="164"/>
        <end position="184"/>
    </location>
</feature>
<comment type="subcellular location">
    <subcellularLocation>
        <location evidence="1">Cell membrane</location>
        <topology evidence="1">Multi-pass membrane protein</topology>
    </subcellularLocation>
</comment>
<gene>
    <name evidence="7" type="ORF">GCM10009681_08770</name>
</gene>
<feature type="transmembrane region" description="Helical" evidence="5">
    <location>
        <begin position="79"/>
        <end position="101"/>
    </location>
</feature>
<protein>
    <submittedName>
        <fullName evidence="7">MFS transporter</fullName>
    </submittedName>
</protein>
<dbReference type="Pfam" id="PF07690">
    <property type="entry name" value="MFS_1"/>
    <property type="match status" value="1"/>
</dbReference>
<dbReference type="InterPro" id="IPR036259">
    <property type="entry name" value="MFS_trans_sf"/>
</dbReference>
<evidence type="ECO:0000256" key="3">
    <source>
        <dbReference type="ARBA" id="ARBA00022989"/>
    </source>
</evidence>
<feature type="transmembrane region" description="Helical" evidence="5">
    <location>
        <begin position="348"/>
        <end position="369"/>
    </location>
</feature>
<proteinExistence type="predicted"/>
<dbReference type="PROSITE" id="PS50850">
    <property type="entry name" value="MFS"/>
    <property type="match status" value="1"/>
</dbReference>
<feature type="transmembrane region" description="Helical" evidence="5">
    <location>
        <begin position="312"/>
        <end position="336"/>
    </location>
</feature>
<feature type="transmembrane region" description="Helical" evidence="5">
    <location>
        <begin position="12"/>
        <end position="32"/>
    </location>
</feature>
<evidence type="ECO:0000256" key="2">
    <source>
        <dbReference type="ARBA" id="ARBA00022692"/>
    </source>
</evidence>
<evidence type="ECO:0000256" key="1">
    <source>
        <dbReference type="ARBA" id="ARBA00004651"/>
    </source>
</evidence>
<feature type="transmembrane region" description="Helical" evidence="5">
    <location>
        <begin position="52"/>
        <end position="72"/>
    </location>
</feature>
<feature type="transmembrane region" description="Helical" evidence="5">
    <location>
        <begin position="139"/>
        <end position="158"/>
    </location>
</feature>
<evidence type="ECO:0000256" key="5">
    <source>
        <dbReference type="SAM" id="Phobius"/>
    </source>
</evidence>
<evidence type="ECO:0000313" key="7">
    <source>
        <dbReference type="EMBL" id="GAA1740140.1"/>
    </source>
</evidence>
<accession>A0ABP4VWP5</accession>
<keyword evidence="8" id="KW-1185">Reference proteome</keyword>
<feature type="domain" description="Major facilitator superfamily (MFS) profile" evidence="6">
    <location>
        <begin position="14"/>
        <end position="399"/>
    </location>
</feature>
<dbReference type="EMBL" id="BAAALS010000003">
    <property type="protein sequence ID" value="GAA1740140.1"/>
    <property type="molecule type" value="Genomic_DNA"/>
</dbReference>
<dbReference type="SUPFAM" id="SSF103473">
    <property type="entry name" value="MFS general substrate transporter"/>
    <property type="match status" value="1"/>
</dbReference>
<feature type="transmembrane region" description="Helical" evidence="5">
    <location>
        <begin position="375"/>
        <end position="394"/>
    </location>
</feature>
<feature type="transmembrane region" description="Helical" evidence="5">
    <location>
        <begin position="255"/>
        <end position="276"/>
    </location>
</feature>
<dbReference type="InterPro" id="IPR011701">
    <property type="entry name" value="MFS"/>
</dbReference>
<keyword evidence="2 5" id="KW-0812">Transmembrane</keyword>
<dbReference type="InterPro" id="IPR020846">
    <property type="entry name" value="MFS_dom"/>
</dbReference>
<dbReference type="RefSeq" id="WP_344077070.1">
    <property type="nucleotide sequence ID" value="NZ_BAAALS010000003.1"/>
</dbReference>
<reference evidence="8" key="1">
    <citation type="journal article" date="2019" name="Int. J. Syst. Evol. Microbiol.">
        <title>The Global Catalogue of Microorganisms (GCM) 10K type strain sequencing project: providing services to taxonomists for standard genome sequencing and annotation.</title>
        <authorList>
            <consortium name="The Broad Institute Genomics Platform"/>
            <consortium name="The Broad Institute Genome Sequencing Center for Infectious Disease"/>
            <person name="Wu L."/>
            <person name="Ma J."/>
        </authorList>
    </citation>
    <scope>NUCLEOTIDE SEQUENCE [LARGE SCALE GENOMIC DNA]</scope>
    <source>
        <strain evidence="8">JCM 13249</strain>
    </source>
</reference>